<evidence type="ECO:0000256" key="9">
    <source>
        <dbReference type="RuleBase" id="RU366010"/>
    </source>
</evidence>
<keyword evidence="7 9" id="KW-0560">Oxidoreductase</keyword>
<keyword evidence="8 9" id="KW-0408">Iron</keyword>
<comment type="cofactor">
    <cofactor evidence="9">
        <name>Fe cation</name>
        <dbReference type="ChEBI" id="CHEBI:24875"/>
    </cofactor>
    <text evidence="9">Binds 1 Fe cation per subunit.</text>
</comment>
<proteinExistence type="inferred from homology"/>
<dbReference type="InterPro" id="IPR010300">
    <property type="entry name" value="CDO_1"/>
</dbReference>
<keyword evidence="4 9" id="KW-0479">Metal-binding</keyword>
<comment type="catalytic activity">
    <reaction evidence="9">
        <text>L-cysteine + O2 = 3-sulfino-L-alanine + H(+)</text>
        <dbReference type="Rhea" id="RHEA:20441"/>
        <dbReference type="ChEBI" id="CHEBI:15378"/>
        <dbReference type="ChEBI" id="CHEBI:15379"/>
        <dbReference type="ChEBI" id="CHEBI:35235"/>
        <dbReference type="ChEBI" id="CHEBI:61085"/>
        <dbReference type="EC" id="1.13.11.20"/>
    </reaction>
</comment>
<evidence type="ECO:0000256" key="2">
    <source>
        <dbReference type="ARBA" id="ARBA00006622"/>
    </source>
</evidence>
<sequence length="146" mass="17205">MTTEVSHQEQTLDVEKRPLPKNSINFEQLRQGLREIFSQDSVNVEEVRELMLAYRSDPKEWKKYAKFDRCKYTRNLVDTGNEKYNLIVLCWGEGHGSAIHDHADAHCFMKVSLMNFFKRLGRGLVYKLLNLFVTSSQEFSKPKMWI</sequence>
<evidence type="ECO:0000256" key="8">
    <source>
        <dbReference type="ARBA" id="ARBA00023004"/>
    </source>
</evidence>
<dbReference type="GO" id="GO:0008198">
    <property type="term" value="F:ferrous iron binding"/>
    <property type="evidence" value="ECO:0007669"/>
    <property type="project" value="TreeGrafter"/>
</dbReference>
<accession>A0A8S1C5J3</accession>
<dbReference type="EC" id="1.13.11.20" evidence="3 9"/>
<dbReference type="OrthoDB" id="543511at2759"/>
<dbReference type="GO" id="GO:0019448">
    <property type="term" value="P:L-cysteine catabolic process"/>
    <property type="evidence" value="ECO:0007669"/>
    <property type="project" value="TreeGrafter"/>
</dbReference>
<keyword evidence="5" id="KW-0883">Thioether bond</keyword>
<comment type="pathway">
    <text evidence="1 9">Organosulfur biosynthesis; taurine biosynthesis; hypotaurine from L-cysteine: step 1/2.</text>
</comment>
<comment type="caution">
    <text evidence="10">The sequence shown here is derived from an EMBL/GenBank/DDBJ whole genome shotgun (WGS) entry which is preliminary data.</text>
</comment>
<gene>
    <name evidence="10" type="ORF">CLODIP_2_CD00361</name>
</gene>
<dbReference type="Gene3D" id="2.60.120.10">
    <property type="entry name" value="Jelly Rolls"/>
    <property type="match status" value="1"/>
</dbReference>
<evidence type="ECO:0000256" key="7">
    <source>
        <dbReference type="ARBA" id="ARBA00023002"/>
    </source>
</evidence>
<reference evidence="10 11" key="1">
    <citation type="submission" date="2020-04" db="EMBL/GenBank/DDBJ databases">
        <authorList>
            <person name="Alioto T."/>
            <person name="Alioto T."/>
            <person name="Gomez Garrido J."/>
        </authorList>
    </citation>
    <scope>NUCLEOTIDE SEQUENCE [LARGE SCALE GENOMIC DNA]</scope>
</reference>
<dbReference type="Pfam" id="PF05995">
    <property type="entry name" value="CDO_I"/>
    <property type="match status" value="1"/>
</dbReference>
<evidence type="ECO:0000256" key="1">
    <source>
        <dbReference type="ARBA" id="ARBA00004759"/>
    </source>
</evidence>
<dbReference type="InterPro" id="IPR014710">
    <property type="entry name" value="RmlC-like_jellyroll"/>
</dbReference>
<keyword evidence="11" id="KW-1185">Reference proteome</keyword>
<keyword evidence="6 9" id="KW-0223">Dioxygenase</keyword>
<dbReference type="PANTHER" id="PTHR12918:SF1">
    <property type="entry name" value="CYSTEINE DIOXYGENASE TYPE 1"/>
    <property type="match status" value="1"/>
</dbReference>
<dbReference type="CDD" id="cd10548">
    <property type="entry name" value="cupin_CDO"/>
    <property type="match status" value="1"/>
</dbReference>
<protein>
    <recommendedName>
        <fullName evidence="3 9">Cysteine dioxygenase</fullName>
        <ecNumber evidence="3 9">1.13.11.20</ecNumber>
    </recommendedName>
</protein>
<evidence type="ECO:0000313" key="10">
    <source>
        <dbReference type="EMBL" id="CAB3367401.1"/>
    </source>
</evidence>
<evidence type="ECO:0000313" key="11">
    <source>
        <dbReference type="Proteomes" id="UP000494165"/>
    </source>
</evidence>
<dbReference type="PANTHER" id="PTHR12918">
    <property type="entry name" value="CYSTEINE DIOXYGENASE"/>
    <property type="match status" value="1"/>
</dbReference>
<dbReference type="GO" id="GO:0042412">
    <property type="term" value="P:taurine biosynthetic process"/>
    <property type="evidence" value="ECO:0007669"/>
    <property type="project" value="UniProtKB-UniRule"/>
</dbReference>
<dbReference type="EMBL" id="CADEPI010000030">
    <property type="protein sequence ID" value="CAB3367401.1"/>
    <property type="molecule type" value="Genomic_DNA"/>
</dbReference>
<dbReference type="AlphaFoldDB" id="A0A8S1C5J3"/>
<dbReference type="Proteomes" id="UP000494165">
    <property type="component" value="Unassembled WGS sequence"/>
</dbReference>
<dbReference type="SUPFAM" id="SSF51182">
    <property type="entry name" value="RmlC-like cupins"/>
    <property type="match status" value="1"/>
</dbReference>
<name>A0A8S1C5J3_9INSE</name>
<organism evidence="10 11">
    <name type="scientific">Cloeon dipterum</name>
    <dbReference type="NCBI Taxonomy" id="197152"/>
    <lineage>
        <taxon>Eukaryota</taxon>
        <taxon>Metazoa</taxon>
        <taxon>Ecdysozoa</taxon>
        <taxon>Arthropoda</taxon>
        <taxon>Hexapoda</taxon>
        <taxon>Insecta</taxon>
        <taxon>Pterygota</taxon>
        <taxon>Palaeoptera</taxon>
        <taxon>Ephemeroptera</taxon>
        <taxon>Pisciforma</taxon>
        <taxon>Baetidae</taxon>
        <taxon>Cloeon</taxon>
    </lineage>
</organism>
<evidence type="ECO:0000256" key="4">
    <source>
        <dbReference type="ARBA" id="ARBA00022723"/>
    </source>
</evidence>
<evidence type="ECO:0000256" key="3">
    <source>
        <dbReference type="ARBA" id="ARBA00013133"/>
    </source>
</evidence>
<dbReference type="InterPro" id="IPR011051">
    <property type="entry name" value="RmlC_Cupin_sf"/>
</dbReference>
<evidence type="ECO:0000256" key="6">
    <source>
        <dbReference type="ARBA" id="ARBA00022964"/>
    </source>
</evidence>
<evidence type="ECO:0000256" key="5">
    <source>
        <dbReference type="ARBA" id="ARBA00022784"/>
    </source>
</evidence>
<dbReference type="GO" id="GO:0017172">
    <property type="term" value="F:cysteine dioxygenase activity"/>
    <property type="evidence" value="ECO:0007669"/>
    <property type="project" value="UniProtKB-UniRule"/>
</dbReference>
<comment type="similarity">
    <text evidence="2 9">Belongs to the cysteine dioxygenase family.</text>
</comment>